<evidence type="ECO:0000313" key="10">
    <source>
        <dbReference type="Proteomes" id="UP000032233"/>
    </source>
</evidence>
<organism evidence="9 10">
    <name type="scientific">Dethiosulfatarculus sandiegensis</name>
    <dbReference type="NCBI Taxonomy" id="1429043"/>
    <lineage>
        <taxon>Bacteria</taxon>
        <taxon>Pseudomonadati</taxon>
        <taxon>Thermodesulfobacteriota</taxon>
        <taxon>Desulfarculia</taxon>
        <taxon>Desulfarculales</taxon>
        <taxon>Desulfarculaceae</taxon>
        <taxon>Dethiosulfatarculus</taxon>
    </lineage>
</organism>
<dbReference type="RefSeq" id="WP_044348841.1">
    <property type="nucleotide sequence ID" value="NZ_AZAC01000014.1"/>
</dbReference>
<dbReference type="AlphaFoldDB" id="A0A0D2GFL2"/>
<dbReference type="Pfam" id="PF06808">
    <property type="entry name" value="DctM"/>
    <property type="match status" value="1"/>
</dbReference>
<evidence type="ECO:0000313" key="9">
    <source>
        <dbReference type="EMBL" id="KIX13727.1"/>
    </source>
</evidence>
<feature type="transmembrane region" description="Helical" evidence="7">
    <location>
        <begin position="276"/>
        <end position="297"/>
    </location>
</feature>
<dbReference type="InParanoid" id="A0A0D2GFL2"/>
<evidence type="ECO:0000256" key="4">
    <source>
        <dbReference type="ARBA" id="ARBA00022692"/>
    </source>
</evidence>
<feature type="transmembrane region" description="Helical" evidence="7">
    <location>
        <begin position="222"/>
        <end position="239"/>
    </location>
</feature>
<protein>
    <submittedName>
        <fullName evidence="9">C4-dicarboxylate ABC transporter permease</fullName>
    </submittedName>
</protein>
<name>A0A0D2GFL2_9BACT</name>
<keyword evidence="5 7" id="KW-1133">Transmembrane helix</keyword>
<keyword evidence="6 7" id="KW-0472">Membrane</keyword>
<accession>A0A0D2GFL2</accession>
<keyword evidence="2" id="KW-1003">Cell membrane</keyword>
<dbReference type="PIRSF" id="PIRSF006066">
    <property type="entry name" value="HI0050"/>
    <property type="match status" value="1"/>
</dbReference>
<evidence type="ECO:0000256" key="1">
    <source>
        <dbReference type="ARBA" id="ARBA00004429"/>
    </source>
</evidence>
<keyword evidence="3" id="KW-0997">Cell inner membrane</keyword>
<dbReference type="EMBL" id="AZAC01000014">
    <property type="protein sequence ID" value="KIX13727.1"/>
    <property type="molecule type" value="Genomic_DNA"/>
</dbReference>
<gene>
    <name evidence="9" type="ORF">X474_12340</name>
</gene>
<evidence type="ECO:0000256" key="3">
    <source>
        <dbReference type="ARBA" id="ARBA00022519"/>
    </source>
</evidence>
<evidence type="ECO:0000256" key="7">
    <source>
        <dbReference type="SAM" id="Phobius"/>
    </source>
</evidence>
<feature type="transmembrane region" description="Helical" evidence="7">
    <location>
        <begin position="135"/>
        <end position="154"/>
    </location>
</feature>
<dbReference type="PANTHER" id="PTHR33362">
    <property type="entry name" value="SIALIC ACID TRAP TRANSPORTER PERMEASE PROTEIN SIAT-RELATED"/>
    <property type="match status" value="1"/>
</dbReference>
<evidence type="ECO:0000256" key="5">
    <source>
        <dbReference type="ARBA" id="ARBA00022989"/>
    </source>
</evidence>
<feature type="transmembrane region" description="Helical" evidence="7">
    <location>
        <begin position="94"/>
        <end position="123"/>
    </location>
</feature>
<feature type="domain" description="TRAP C4-dicarboxylate transport system permease DctM subunit" evidence="8">
    <location>
        <begin position="9"/>
        <end position="421"/>
    </location>
</feature>
<dbReference type="GO" id="GO:0022857">
    <property type="term" value="F:transmembrane transporter activity"/>
    <property type="evidence" value="ECO:0007669"/>
    <property type="project" value="TreeGrafter"/>
</dbReference>
<dbReference type="STRING" id="1429043.X474_12340"/>
<comment type="subcellular location">
    <subcellularLocation>
        <location evidence="1">Cell inner membrane</location>
        <topology evidence="1">Multi-pass membrane protein</topology>
    </subcellularLocation>
</comment>
<feature type="transmembrane region" description="Helical" evidence="7">
    <location>
        <begin position="317"/>
        <end position="334"/>
    </location>
</feature>
<feature type="transmembrane region" description="Helical" evidence="7">
    <location>
        <begin position="346"/>
        <end position="367"/>
    </location>
</feature>
<keyword evidence="4 7" id="KW-0812">Transmembrane</keyword>
<dbReference type="InterPro" id="IPR010656">
    <property type="entry name" value="DctM"/>
</dbReference>
<dbReference type="NCBIfam" id="TIGR00786">
    <property type="entry name" value="dctM"/>
    <property type="match status" value="1"/>
</dbReference>
<evidence type="ECO:0000256" key="2">
    <source>
        <dbReference type="ARBA" id="ARBA00022475"/>
    </source>
</evidence>
<dbReference type="InterPro" id="IPR004681">
    <property type="entry name" value="TRAP_DctM"/>
</dbReference>
<feature type="transmembrane region" description="Helical" evidence="7">
    <location>
        <begin position="403"/>
        <end position="425"/>
    </location>
</feature>
<dbReference type="OrthoDB" id="9790209at2"/>
<feature type="transmembrane region" description="Helical" evidence="7">
    <location>
        <begin position="6"/>
        <end position="34"/>
    </location>
</feature>
<evidence type="ECO:0000259" key="8">
    <source>
        <dbReference type="Pfam" id="PF06808"/>
    </source>
</evidence>
<dbReference type="Proteomes" id="UP000032233">
    <property type="component" value="Unassembled WGS sequence"/>
</dbReference>
<comment type="caution">
    <text evidence="9">The sequence shown here is derived from an EMBL/GenBank/DDBJ whole genome shotgun (WGS) entry which is preliminary data.</text>
</comment>
<evidence type="ECO:0000256" key="6">
    <source>
        <dbReference type="ARBA" id="ARBA00023136"/>
    </source>
</evidence>
<sequence length="431" mass="45885">MTELILLIGMTILMILVGFPLYVSFGVGGLAMMLAMEMNSGFAIPAIFTNLNSFVLMAIPFFIFAGGIMTASGLSSRIVEFANAMVGRFKGGLGVVTILSSALFGAISGSSASAVATIGMTIMPQMEKYGYKREYATALVACSGLLGQLIPPSIPMILFGMLTNTSVAGCFLAAAGPGILIIIAYAIINYIHCRRHPEIKVEPSHGPKESVKQAALATRRSGLALMMPILVLGGIYGGVFTPTEAGCVAAVYAICVGLATRKLNMKGFIKAAEETASIEGAIVFIMAFIMIMSRLFTYERLPEAIADAMLDLTNNRIILLLLINLFMIVMGMIMDDISSMLIVAPLLYPLFMKLGVSPFQMAAILAVNQGSGQMTPPVATNLFTAARVSGIPVTAFVRDCIPYLVFGSLPVLLLVTFIPEISLWLPSLIMN</sequence>
<dbReference type="PATRIC" id="fig|1429043.3.peg.2627"/>
<keyword evidence="10" id="KW-1185">Reference proteome</keyword>
<feature type="transmembrane region" description="Helical" evidence="7">
    <location>
        <begin position="54"/>
        <end position="74"/>
    </location>
</feature>
<feature type="transmembrane region" description="Helical" evidence="7">
    <location>
        <begin position="166"/>
        <end position="188"/>
    </location>
</feature>
<reference evidence="9 10" key="1">
    <citation type="submission" date="2013-11" db="EMBL/GenBank/DDBJ databases">
        <title>Metagenomic analysis of a methanogenic consortium involved in long chain n-alkane degradation.</title>
        <authorList>
            <person name="Davidova I.A."/>
            <person name="Callaghan A.V."/>
            <person name="Wawrik B."/>
            <person name="Pruitt S."/>
            <person name="Marks C."/>
            <person name="Duncan K.E."/>
            <person name="Suflita J.M."/>
        </authorList>
    </citation>
    <scope>NUCLEOTIDE SEQUENCE [LARGE SCALE GENOMIC DNA]</scope>
    <source>
        <strain evidence="9 10">SPR</strain>
    </source>
</reference>
<proteinExistence type="predicted"/>
<dbReference type="GO" id="GO:0005886">
    <property type="term" value="C:plasma membrane"/>
    <property type="evidence" value="ECO:0007669"/>
    <property type="project" value="UniProtKB-SubCell"/>
</dbReference>